<protein>
    <recommendedName>
        <fullName evidence="5">Putative pre-16S rRNA nuclease</fullName>
        <ecNumber evidence="5">3.1.-.-</ecNumber>
    </recommendedName>
</protein>
<evidence type="ECO:0000256" key="4">
    <source>
        <dbReference type="ARBA" id="ARBA00022801"/>
    </source>
</evidence>
<proteinExistence type="inferred from homology"/>
<dbReference type="GO" id="GO:0000967">
    <property type="term" value="P:rRNA 5'-end processing"/>
    <property type="evidence" value="ECO:0007669"/>
    <property type="project" value="UniProtKB-UniRule"/>
</dbReference>
<keyword evidence="4 5" id="KW-0378">Hydrolase</keyword>
<evidence type="ECO:0000256" key="2">
    <source>
        <dbReference type="ARBA" id="ARBA00022517"/>
    </source>
</evidence>
<dbReference type="PANTHER" id="PTHR33317:SF4">
    <property type="entry name" value="POLYNUCLEOTIDYL TRANSFERASE, RIBONUCLEASE H-LIKE SUPERFAMILY PROTEIN"/>
    <property type="match status" value="1"/>
</dbReference>
<comment type="caution">
    <text evidence="7">The sequence shown here is derived from an EMBL/GenBank/DDBJ whole genome shotgun (WGS) entry which is preliminary data.</text>
</comment>
<evidence type="ECO:0000256" key="3">
    <source>
        <dbReference type="ARBA" id="ARBA00022722"/>
    </source>
</evidence>
<evidence type="ECO:0000256" key="1">
    <source>
        <dbReference type="ARBA" id="ARBA00022490"/>
    </source>
</evidence>
<dbReference type="GO" id="GO:0005829">
    <property type="term" value="C:cytosol"/>
    <property type="evidence" value="ECO:0007669"/>
    <property type="project" value="TreeGrafter"/>
</dbReference>
<dbReference type="GO" id="GO:0004518">
    <property type="term" value="F:nuclease activity"/>
    <property type="evidence" value="ECO:0007669"/>
    <property type="project" value="UniProtKB-KW"/>
</dbReference>
<evidence type="ECO:0000313" key="8">
    <source>
        <dbReference type="Proteomes" id="UP000176863"/>
    </source>
</evidence>
<evidence type="ECO:0000259" key="6">
    <source>
        <dbReference type="SMART" id="SM00732"/>
    </source>
</evidence>
<reference evidence="7 8" key="1">
    <citation type="journal article" date="2016" name="Nat. Commun.">
        <title>Thousands of microbial genomes shed light on interconnected biogeochemical processes in an aquifer system.</title>
        <authorList>
            <person name="Anantharaman K."/>
            <person name="Brown C.T."/>
            <person name="Hug L.A."/>
            <person name="Sharon I."/>
            <person name="Castelle C.J."/>
            <person name="Probst A.J."/>
            <person name="Thomas B.C."/>
            <person name="Singh A."/>
            <person name="Wilkins M.J."/>
            <person name="Karaoz U."/>
            <person name="Brodie E.L."/>
            <person name="Williams K.H."/>
            <person name="Hubbard S.S."/>
            <person name="Banfield J.F."/>
        </authorList>
    </citation>
    <scope>NUCLEOTIDE SEQUENCE [LARGE SCALE GENOMIC DNA]</scope>
</reference>
<dbReference type="EMBL" id="MFKT01000029">
    <property type="protein sequence ID" value="OGG52371.1"/>
    <property type="molecule type" value="Genomic_DNA"/>
</dbReference>
<dbReference type="CDD" id="cd16964">
    <property type="entry name" value="YqgF"/>
    <property type="match status" value="1"/>
</dbReference>
<evidence type="ECO:0000256" key="5">
    <source>
        <dbReference type="HAMAP-Rule" id="MF_00651"/>
    </source>
</evidence>
<dbReference type="InterPro" id="IPR005227">
    <property type="entry name" value="YqgF"/>
</dbReference>
<dbReference type="Gene3D" id="3.30.420.140">
    <property type="entry name" value="YqgF/RNase H-like domain"/>
    <property type="match status" value="1"/>
</dbReference>
<keyword evidence="1 5" id="KW-0963">Cytoplasm</keyword>
<comment type="subcellular location">
    <subcellularLocation>
        <location evidence="5">Cytoplasm</location>
    </subcellularLocation>
</comment>
<organism evidence="7 8">
    <name type="scientific">Candidatus Kaiserbacteria bacterium RIFCSPHIGHO2_01_FULL_53_29</name>
    <dbReference type="NCBI Taxonomy" id="1798480"/>
    <lineage>
        <taxon>Bacteria</taxon>
        <taxon>Candidatus Kaiseribacteriota</taxon>
    </lineage>
</organism>
<dbReference type="STRING" id="1798480.A2851_04960"/>
<gene>
    <name evidence="7" type="ORF">A2851_04960</name>
</gene>
<dbReference type="EC" id="3.1.-.-" evidence="5"/>
<dbReference type="Pfam" id="PF03652">
    <property type="entry name" value="RuvX"/>
    <property type="match status" value="1"/>
</dbReference>
<accession>A0A1F6CTM2</accession>
<dbReference type="InterPro" id="IPR037027">
    <property type="entry name" value="YqgF/RNaseH-like_dom_sf"/>
</dbReference>
<dbReference type="NCBIfam" id="TIGR00250">
    <property type="entry name" value="RNAse_H_YqgF"/>
    <property type="match status" value="1"/>
</dbReference>
<dbReference type="SUPFAM" id="SSF53098">
    <property type="entry name" value="Ribonuclease H-like"/>
    <property type="match status" value="1"/>
</dbReference>
<comment type="similarity">
    <text evidence="5">Belongs to the YqgF HJR family.</text>
</comment>
<dbReference type="InterPro" id="IPR006641">
    <property type="entry name" value="YqgF/RNaseH-like_dom"/>
</dbReference>
<dbReference type="GO" id="GO:0016788">
    <property type="term" value="F:hydrolase activity, acting on ester bonds"/>
    <property type="evidence" value="ECO:0007669"/>
    <property type="project" value="UniProtKB-UniRule"/>
</dbReference>
<dbReference type="HAMAP" id="MF_00651">
    <property type="entry name" value="Nuclease_YqgF"/>
    <property type="match status" value="1"/>
</dbReference>
<keyword evidence="2 5" id="KW-0690">Ribosome biogenesis</keyword>
<name>A0A1F6CTM2_9BACT</name>
<dbReference type="SMART" id="SM00732">
    <property type="entry name" value="YqgFc"/>
    <property type="match status" value="1"/>
</dbReference>
<evidence type="ECO:0000313" key="7">
    <source>
        <dbReference type="EMBL" id="OGG52371.1"/>
    </source>
</evidence>
<dbReference type="AlphaFoldDB" id="A0A1F6CTM2"/>
<dbReference type="PANTHER" id="PTHR33317">
    <property type="entry name" value="POLYNUCLEOTIDYL TRANSFERASE, RIBONUCLEASE H-LIKE SUPERFAMILY PROTEIN"/>
    <property type="match status" value="1"/>
</dbReference>
<feature type="domain" description="YqgF/RNase H-like" evidence="6">
    <location>
        <begin position="1"/>
        <end position="99"/>
    </location>
</feature>
<dbReference type="Proteomes" id="UP000176863">
    <property type="component" value="Unassembled WGS sequence"/>
</dbReference>
<dbReference type="InterPro" id="IPR012337">
    <property type="entry name" value="RNaseH-like_sf"/>
</dbReference>
<comment type="function">
    <text evidence="5">Could be a nuclease involved in processing of the 5'-end of pre-16S rRNA.</text>
</comment>
<sequence length="131" mass="14205">MKYLGIDYGRKRVGVAVSDAEGKIAFPRTTVTNDDKLLSGLLKLIQNEKIGRIVVGDTRASGGAENPITFEAQAFVEELTKATSVPIEFASEMWSSIEASRYAPENKAHDDGAAAAIILQRYLEMKGGEVE</sequence>
<keyword evidence="3 5" id="KW-0540">Nuclease</keyword>